<dbReference type="GO" id="GO:0016787">
    <property type="term" value="F:hydrolase activity"/>
    <property type="evidence" value="ECO:0007669"/>
    <property type="project" value="UniProtKB-KW"/>
</dbReference>
<evidence type="ECO:0000313" key="4">
    <source>
        <dbReference type="Proteomes" id="UP000295741"/>
    </source>
</evidence>
<dbReference type="SUPFAM" id="SSF53474">
    <property type="entry name" value="alpha/beta-Hydrolases"/>
    <property type="match status" value="1"/>
</dbReference>
<dbReference type="InterPro" id="IPR029058">
    <property type="entry name" value="AB_hydrolase_fold"/>
</dbReference>
<keyword evidence="1" id="KW-0378">Hydrolase</keyword>
<sequence>MQDILLLHGAIGSEDQFSALRSLFSSQDYRIHSFNFSGHGGKPINKPLSMELFASETFAYIREHSLNNVSVFGYSMGGYVAIYLSTLYPDLIGKIATLGTKYHWSPEIAAKEIKMLRPDVIEEKIPAFAAALAKRHGAEQWKLLLKATADMLVKLGNNPLLHDEVFSKINTEILLLIGEKDNMVSLAETQSIQAQLHNSSMIVLADTLHPLEQVNASYLAETLLSFFSGSAM</sequence>
<dbReference type="PANTHER" id="PTHR46118">
    <property type="entry name" value="PROTEIN ABHD11"/>
    <property type="match status" value="1"/>
</dbReference>
<dbReference type="Gene3D" id="3.40.50.1820">
    <property type="entry name" value="alpha/beta hydrolase"/>
    <property type="match status" value="1"/>
</dbReference>
<accession>A0A4R6J527</accession>
<organism evidence="3 4">
    <name type="scientific">Sediminibacterium goheungense</name>
    <dbReference type="NCBI Taxonomy" id="1086393"/>
    <lineage>
        <taxon>Bacteria</taxon>
        <taxon>Pseudomonadati</taxon>
        <taxon>Bacteroidota</taxon>
        <taxon>Chitinophagia</taxon>
        <taxon>Chitinophagales</taxon>
        <taxon>Chitinophagaceae</taxon>
        <taxon>Sediminibacterium</taxon>
    </lineage>
</organism>
<evidence type="ECO:0000259" key="2">
    <source>
        <dbReference type="Pfam" id="PF00561"/>
    </source>
</evidence>
<dbReference type="InterPro" id="IPR000073">
    <property type="entry name" value="AB_hydrolase_1"/>
</dbReference>
<dbReference type="RefSeq" id="WP_133473940.1">
    <property type="nucleotide sequence ID" value="NZ_SNWP01000010.1"/>
</dbReference>
<reference evidence="3 4" key="1">
    <citation type="submission" date="2019-03" db="EMBL/GenBank/DDBJ databases">
        <title>Genomic Encyclopedia of Archaeal and Bacterial Type Strains, Phase II (KMG-II): from individual species to whole genera.</title>
        <authorList>
            <person name="Goeker M."/>
        </authorList>
    </citation>
    <scope>NUCLEOTIDE SEQUENCE [LARGE SCALE GENOMIC DNA]</scope>
    <source>
        <strain evidence="3 4">DSM 28323</strain>
    </source>
</reference>
<keyword evidence="4" id="KW-1185">Reference proteome</keyword>
<gene>
    <name evidence="3" type="ORF">BC659_1424</name>
</gene>
<dbReference type="EMBL" id="SNWP01000010">
    <property type="protein sequence ID" value="TDO29335.1"/>
    <property type="molecule type" value="Genomic_DNA"/>
</dbReference>
<dbReference type="OrthoDB" id="9791779at2"/>
<dbReference type="AlphaFoldDB" id="A0A4R6J527"/>
<feature type="domain" description="AB hydrolase-1" evidence="2">
    <location>
        <begin position="4"/>
        <end position="144"/>
    </location>
</feature>
<dbReference type="Pfam" id="PF00561">
    <property type="entry name" value="Abhydrolase_1"/>
    <property type="match status" value="1"/>
</dbReference>
<evidence type="ECO:0000256" key="1">
    <source>
        <dbReference type="ARBA" id="ARBA00022801"/>
    </source>
</evidence>
<protein>
    <submittedName>
        <fullName evidence="3">Pimeloyl-ACP methyl ester carboxylesterase</fullName>
    </submittedName>
</protein>
<dbReference type="Proteomes" id="UP000295741">
    <property type="component" value="Unassembled WGS sequence"/>
</dbReference>
<name>A0A4R6J527_9BACT</name>
<dbReference type="PANTHER" id="PTHR46118:SF4">
    <property type="entry name" value="PROTEIN ABHD11"/>
    <property type="match status" value="1"/>
</dbReference>
<evidence type="ECO:0000313" key="3">
    <source>
        <dbReference type="EMBL" id="TDO29335.1"/>
    </source>
</evidence>
<proteinExistence type="predicted"/>
<comment type="caution">
    <text evidence="3">The sequence shown here is derived from an EMBL/GenBank/DDBJ whole genome shotgun (WGS) entry which is preliminary data.</text>
</comment>